<protein>
    <submittedName>
        <fullName evidence="2">Uncharacterized protein</fullName>
    </submittedName>
</protein>
<accession>Q5NLJ8</accession>
<keyword evidence="3" id="KW-1185">Reference proteome</keyword>
<dbReference type="Proteomes" id="UP000001173">
    <property type="component" value="Chromosome"/>
</dbReference>
<reference evidence="2 3" key="1">
    <citation type="journal article" date="2005" name="Nat. Biotechnol.">
        <title>The genome sequence of the ethanologenic bacterium Zymomonas mobilis ZM4.</title>
        <authorList>
            <person name="Seo J.S."/>
            <person name="Chong H."/>
            <person name="Park H.S."/>
            <person name="Yoon K.O."/>
            <person name="Jung C."/>
            <person name="Kim J.J."/>
            <person name="Hong J.H."/>
            <person name="Kim H."/>
            <person name="Kim J.H."/>
            <person name="Kil J.I."/>
            <person name="Park C.J."/>
            <person name="Oh H.M."/>
            <person name="Lee J.S."/>
            <person name="Jin S.J."/>
            <person name="Um H.W."/>
            <person name="Lee H.J."/>
            <person name="Oh S.J."/>
            <person name="Kim J.Y."/>
            <person name="Kang H.L."/>
            <person name="Lee S.Y."/>
            <person name="Lee K.J."/>
            <person name="Kang H.S."/>
        </authorList>
    </citation>
    <scope>NUCLEOTIDE SEQUENCE [LARGE SCALE GENOMIC DNA]</scope>
    <source>
        <strain evidence="3">ATCC 31821 / ZM4 / CP4</strain>
    </source>
</reference>
<keyword evidence="1" id="KW-0732">Signal</keyword>
<dbReference type="Gene3D" id="1.25.40.10">
    <property type="entry name" value="Tetratricopeptide repeat domain"/>
    <property type="match status" value="1"/>
</dbReference>
<gene>
    <name evidence="2" type="ordered locus">ZMO1788</name>
</gene>
<organism evidence="2 3">
    <name type="scientific">Zymomonas mobilis subsp. mobilis (strain ATCC 31821 / ZM4 / CP4)</name>
    <dbReference type="NCBI Taxonomy" id="264203"/>
    <lineage>
        <taxon>Bacteria</taxon>
        <taxon>Pseudomonadati</taxon>
        <taxon>Pseudomonadota</taxon>
        <taxon>Alphaproteobacteria</taxon>
        <taxon>Sphingomonadales</taxon>
        <taxon>Zymomonadaceae</taxon>
        <taxon>Zymomonas</taxon>
    </lineage>
</organism>
<dbReference type="STRING" id="264203.ZMO1788"/>
<dbReference type="HOGENOM" id="CLU_464550_0_0_5"/>
<sequence>MPIFPRILSNMPVMAMLTLLPALTVPCSAHGRMPLLSKRVLDPFFETAANNRLKTATDKKTVSAASLSFIQDKKFFSPVSELSVSGQNEQRQDKHVAELPKEAAISAPISNVQKASSEKTASDPVVAVLSPADLQKKIAEATDLNRQNKNTDALAVLDPLLPALKGHDRVSIQLLRIPCLASLGYDDEIISAYDNIKGIEPDNGAVISVGILIALSQNDFPKAAERLLVLTDKDPARIARFDSDMVQAILIQAKAQKDPTIWQNLVLGLARSSWGVAEGPDIRDPLMQQAVTVYLAKHQNEDAADLLREIADPERLMEMAISRRYEPIWPDIERRLGNHSQDSLRQFSGFWLNALASQPDNPAFIHQSIRAFILAGHLQDAVDLGNSVKITSHISDDSIKAIIAAADARLAVGGSGAVSESIARLQSLNRIDPSRHQIVLSADIRKSEWLNQSGRYYESRSLSEKMLSNLGLSLTPSDIASFQQSAVCSMMKLGQRKQANQMAQEMMQSHLDDKQAVIEALFCAGKSQEAINLAIHTLDNPSQADALLKLLQPDGRFPDVRPQYYRSVWSKLSAIPAVERAFLKNGRVLPEKFQLRKNAPLPSLMYNSSLAAVS</sequence>
<evidence type="ECO:0000313" key="3">
    <source>
        <dbReference type="Proteomes" id="UP000001173"/>
    </source>
</evidence>
<evidence type="ECO:0000256" key="1">
    <source>
        <dbReference type="SAM" id="SignalP"/>
    </source>
</evidence>
<dbReference type="KEGG" id="zmo:ZMO1788"/>
<dbReference type="RefSeq" id="WP_011241525.1">
    <property type="nucleotide sequence ID" value="NC_006526.2"/>
</dbReference>
<feature type="signal peptide" evidence="1">
    <location>
        <begin position="1"/>
        <end position="24"/>
    </location>
</feature>
<name>Q5NLJ8_ZYMMO</name>
<reference evidence="2 3" key="2">
    <citation type="journal article" date="2009" name="Nat. Biotechnol.">
        <title>Improved genome annotation for Zymomonas mobilis.</title>
        <authorList>
            <person name="Yang S."/>
            <person name="Pappas K.M."/>
            <person name="Hauser L.J."/>
            <person name="Land M.L."/>
            <person name="Chen G.L."/>
            <person name="Hurst G.B."/>
            <person name="Pan C."/>
            <person name="Kouvelis V.N."/>
            <person name="Typas M.A."/>
            <person name="Pelletier D.A."/>
            <person name="Klingeman D.M."/>
            <person name="Chang Y.J."/>
            <person name="Samatova N.F."/>
            <person name="Brown S.D."/>
        </authorList>
    </citation>
    <scope>NUCLEOTIDE SEQUENCE [LARGE SCALE GENOMIC DNA]</scope>
    <source>
        <strain evidence="3">ATCC 31821 / ZM4 / CP4</strain>
    </source>
</reference>
<dbReference type="EMBL" id="AE008692">
    <property type="protein sequence ID" value="AAV90412.1"/>
    <property type="molecule type" value="Genomic_DNA"/>
</dbReference>
<proteinExistence type="predicted"/>
<dbReference type="eggNOG" id="COG4700">
    <property type="taxonomic scope" value="Bacteria"/>
</dbReference>
<dbReference type="AlphaFoldDB" id="Q5NLJ8"/>
<dbReference type="InterPro" id="IPR011990">
    <property type="entry name" value="TPR-like_helical_dom_sf"/>
</dbReference>
<evidence type="ECO:0000313" key="2">
    <source>
        <dbReference type="EMBL" id="AAV90412.1"/>
    </source>
</evidence>
<feature type="chain" id="PRO_5004259821" evidence="1">
    <location>
        <begin position="25"/>
        <end position="614"/>
    </location>
</feature>